<protein>
    <recommendedName>
        <fullName evidence="4">DUF3096 domain-containing protein</fullName>
    </recommendedName>
</protein>
<evidence type="ECO:0000313" key="3">
    <source>
        <dbReference type="Proteomes" id="UP000002315"/>
    </source>
</evidence>
<dbReference type="AlphaFoldDB" id="E3GZ26"/>
<evidence type="ECO:0008006" key="4">
    <source>
        <dbReference type="Google" id="ProtNLM"/>
    </source>
</evidence>
<dbReference type="OrthoDB" id="70913at2157"/>
<evidence type="ECO:0000256" key="1">
    <source>
        <dbReference type="SAM" id="Phobius"/>
    </source>
</evidence>
<dbReference type="EMBL" id="CP002278">
    <property type="protein sequence ID" value="ADP77558.1"/>
    <property type="molecule type" value="Genomic_DNA"/>
</dbReference>
<keyword evidence="1" id="KW-0812">Transmembrane</keyword>
<gene>
    <name evidence="2" type="ordered locus">Mfer_0759</name>
</gene>
<reference evidence="2 3" key="1">
    <citation type="journal article" date="2010" name="Stand. Genomic Sci.">
        <title>Complete genome sequence of Methanothermus fervidus type strain (V24S).</title>
        <authorList>
            <person name="Anderson I."/>
            <person name="Djao O.D."/>
            <person name="Misra M."/>
            <person name="Chertkov O."/>
            <person name="Nolan M."/>
            <person name="Lucas S."/>
            <person name="Lapidus A."/>
            <person name="Del Rio T.G."/>
            <person name="Tice H."/>
            <person name="Cheng J.F."/>
            <person name="Tapia R."/>
            <person name="Han C."/>
            <person name="Goodwin L."/>
            <person name="Pitluck S."/>
            <person name="Liolios K."/>
            <person name="Ivanova N."/>
            <person name="Mavromatis K."/>
            <person name="Mikhailova N."/>
            <person name="Pati A."/>
            <person name="Brambilla E."/>
            <person name="Chen A."/>
            <person name="Palaniappan K."/>
            <person name="Land M."/>
            <person name="Hauser L."/>
            <person name="Chang Y.J."/>
            <person name="Jeffries C.D."/>
            <person name="Sikorski J."/>
            <person name="Spring S."/>
            <person name="Rohde M."/>
            <person name="Eichinger K."/>
            <person name="Huber H."/>
            <person name="Wirth R."/>
            <person name="Goker M."/>
            <person name="Detter J.C."/>
            <person name="Woyke T."/>
            <person name="Bristow J."/>
            <person name="Eisen J.A."/>
            <person name="Markowitz V."/>
            <person name="Hugenholtz P."/>
            <person name="Klenk H.P."/>
            <person name="Kyrpides N.C."/>
        </authorList>
    </citation>
    <scope>NUCLEOTIDE SEQUENCE [LARGE SCALE GENOMIC DNA]</scope>
    <source>
        <strain evidence="3">ATCC 43054 / DSM 2088 / JCM 10308 / V24 S</strain>
    </source>
</reference>
<organism evidence="2 3">
    <name type="scientific">Methanothermus fervidus (strain ATCC 43054 / DSM 2088 / JCM 10308 / V24 S)</name>
    <dbReference type="NCBI Taxonomy" id="523846"/>
    <lineage>
        <taxon>Archaea</taxon>
        <taxon>Methanobacteriati</taxon>
        <taxon>Methanobacteriota</taxon>
        <taxon>Methanomada group</taxon>
        <taxon>Methanobacteria</taxon>
        <taxon>Methanobacteriales</taxon>
        <taxon>Methanothermaceae</taxon>
        <taxon>Methanothermus</taxon>
    </lineage>
</organism>
<proteinExistence type="predicted"/>
<keyword evidence="3" id="KW-1185">Reference proteome</keyword>
<keyword evidence="1" id="KW-0472">Membrane</keyword>
<keyword evidence="1" id="KW-1133">Transmembrane helix</keyword>
<name>E3GZ26_METFV</name>
<sequence>MPGPKDVELQRAIGILAVIVGILMLIYPLLVGYLAGIFLIVYGVVKIFT</sequence>
<accession>E3GZ26</accession>
<dbReference type="Proteomes" id="UP000002315">
    <property type="component" value="Chromosome"/>
</dbReference>
<dbReference type="KEGG" id="mfv:Mfer_0759"/>
<feature type="transmembrane region" description="Helical" evidence="1">
    <location>
        <begin position="12"/>
        <end position="45"/>
    </location>
</feature>
<dbReference type="HOGENOM" id="CLU_215165_0_0_2"/>
<evidence type="ECO:0000313" key="2">
    <source>
        <dbReference type="EMBL" id="ADP77558.1"/>
    </source>
</evidence>